<dbReference type="SUPFAM" id="SSF55874">
    <property type="entry name" value="ATPase domain of HSP90 chaperone/DNA topoisomerase II/histidine kinase"/>
    <property type="match status" value="1"/>
</dbReference>
<dbReference type="SUPFAM" id="SSF47384">
    <property type="entry name" value="Homodimeric domain of signal transducing histidine kinase"/>
    <property type="match status" value="1"/>
</dbReference>
<feature type="modified residue" description="4-aspartylphosphate" evidence="9">
    <location>
        <position position="1122"/>
    </location>
</feature>
<comment type="catalytic activity">
    <reaction evidence="1">
        <text>ATP + protein L-histidine = ADP + protein N-phospho-L-histidine.</text>
        <dbReference type="EC" id="2.7.13.3"/>
    </reaction>
</comment>
<comment type="caution">
    <text evidence="15">The sequence shown here is derived from an EMBL/GenBank/DDBJ whole genome shotgun (WGS) entry which is preliminary data.</text>
</comment>
<dbReference type="Pfam" id="PF02518">
    <property type="entry name" value="HATPase_c"/>
    <property type="match status" value="1"/>
</dbReference>
<accession>A0A917C4Y3</accession>
<evidence type="ECO:0000256" key="10">
    <source>
        <dbReference type="SAM" id="Phobius"/>
    </source>
</evidence>
<evidence type="ECO:0000256" key="1">
    <source>
        <dbReference type="ARBA" id="ARBA00000085"/>
    </source>
</evidence>
<dbReference type="Pfam" id="PF00989">
    <property type="entry name" value="PAS"/>
    <property type="match status" value="2"/>
</dbReference>
<dbReference type="InterPro" id="IPR001610">
    <property type="entry name" value="PAC"/>
</dbReference>
<evidence type="ECO:0000256" key="6">
    <source>
        <dbReference type="ARBA" id="ARBA00022777"/>
    </source>
</evidence>
<dbReference type="Pfam" id="PF12860">
    <property type="entry name" value="PAS_7"/>
    <property type="match status" value="1"/>
</dbReference>
<dbReference type="Gene3D" id="1.10.287.130">
    <property type="match status" value="1"/>
</dbReference>
<keyword evidence="16" id="KW-1185">Reference proteome</keyword>
<dbReference type="EC" id="2.7.13.3" evidence="2"/>
<dbReference type="PRINTS" id="PR00344">
    <property type="entry name" value="BCTRLSENSOR"/>
</dbReference>
<dbReference type="InterPro" id="IPR013767">
    <property type="entry name" value="PAS_fold"/>
</dbReference>
<dbReference type="InterPro" id="IPR036890">
    <property type="entry name" value="HATPase_C_sf"/>
</dbReference>
<feature type="domain" description="PAS" evidence="14">
    <location>
        <begin position="248"/>
        <end position="296"/>
    </location>
</feature>
<dbReference type="Pfam" id="PF00512">
    <property type="entry name" value="HisKA"/>
    <property type="match status" value="1"/>
</dbReference>
<dbReference type="PROSITE" id="PS50109">
    <property type="entry name" value="HIS_KIN"/>
    <property type="match status" value="1"/>
</dbReference>
<feature type="transmembrane region" description="Helical" evidence="10">
    <location>
        <begin position="32"/>
        <end position="52"/>
    </location>
</feature>
<evidence type="ECO:0000313" key="15">
    <source>
        <dbReference type="EMBL" id="GGF72393.1"/>
    </source>
</evidence>
<dbReference type="PANTHER" id="PTHR43065:SF46">
    <property type="entry name" value="C4-DICARBOXYLATE TRANSPORT SENSOR PROTEIN DCTB"/>
    <property type="match status" value="1"/>
</dbReference>
<dbReference type="CDD" id="cd00082">
    <property type="entry name" value="HisKA"/>
    <property type="match status" value="1"/>
</dbReference>
<reference evidence="15" key="1">
    <citation type="journal article" date="2014" name="Int. J. Syst. Evol. Microbiol.">
        <title>Complete genome sequence of Corynebacterium casei LMG S-19264T (=DSM 44701T), isolated from a smear-ripened cheese.</title>
        <authorList>
            <consortium name="US DOE Joint Genome Institute (JGI-PGF)"/>
            <person name="Walter F."/>
            <person name="Albersmeier A."/>
            <person name="Kalinowski J."/>
            <person name="Ruckert C."/>
        </authorList>
    </citation>
    <scope>NUCLEOTIDE SEQUENCE</scope>
    <source>
        <strain evidence="15">CGMCC 1.15254</strain>
    </source>
</reference>
<evidence type="ECO:0000256" key="3">
    <source>
        <dbReference type="ARBA" id="ARBA00022553"/>
    </source>
</evidence>
<dbReference type="InterPro" id="IPR000014">
    <property type="entry name" value="PAS"/>
</dbReference>
<keyword evidence="7" id="KW-0067">ATP-binding</keyword>
<keyword evidence="11" id="KW-0732">Signal</keyword>
<name>A0A917C4Y3_9PROT</name>
<evidence type="ECO:0000256" key="5">
    <source>
        <dbReference type="ARBA" id="ARBA00022741"/>
    </source>
</evidence>
<reference evidence="15" key="2">
    <citation type="submission" date="2020-09" db="EMBL/GenBank/DDBJ databases">
        <authorList>
            <person name="Sun Q."/>
            <person name="Zhou Y."/>
        </authorList>
    </citation>
    <scope>NUCLEOTIDE SEQUENCE</scope>
    <source>
        <strain evidence="15">CGMCC 1.15254</strain>
    </source>
</reference>
<sequence>MHPRFHKLLFLGLSIIPNAALASVTPSDTSPETLLILVLAILMIISVAMHFIPRLKPRNNITVKLKRYLGAIESMSHKLQPHLLQPSPENTPEETIHWLLKETAKTIDSAQVSLWRFDEENSTLTQCYCFESQHDNPTPSLQVSSELHPTLFATLQREKALSIPDIKNDLRSIELDKIYAKNDRPLSVLMVPINFGQKTHGILQIHTRRQHRHWDDSDRQFANAVADLVSLYLSTTELQKAQENLTDNETKLRDLVDASSDWYWETDRNHCFSYFSDQFTRLTGIDETQLIGKTRLDLKPHASQSAKWKQHLEDLDNHRPFRNFQYTTRINDREISVTSNGKPFFDKNGEFAGYRGTGSDHTESTVFKARFEEGLNALPNGFLMWDSQDRLIMWNNTIFDMFPALTPYANKKPTFLKLMQICHREKVIKYPRPFTKTYAKAIVHAHQTCGINEVELTNGRHLLVHEHKTSEGGIVGIYTDITALKEREKEILEGKKISETLSSCSNILFHARNESFILSEICRIITDTFPFDTAWISLFNTTGQLPEFLKVNMLRGRQLPLTSYRPSSTLKQAFIKQEYMILNENLLMQAYPDFKAFFQDTGARTAGIFPIWIDTKLTGFLSVVSSDPGTFHNRYINLMSELANDVGYGLTSLRSEHSRLIAEEALRESESRYRSLVDMSPDAILVLDEQHKIVFSNPEGHVLFATTNRAEIYHKSFYDFLEKEQDLFANAPRITDDDPTQFIGSVTLQRMDGRLFEADITARPVSYAGLTTRLLIIRDVTERNRVNEHLAQTSKLATLGEMAAGITHELSQPLNIMRFAAEGSLLKMQRGKLEKDESQKKFDLISMQCGRMADIIDHMRIFSRKDTGDLELFDPTLVVRQSVDLIESQFLAEGIHLDVRYPAHYAMLNGRPIQLEQVILNLVNNARDAINQRHKTANWEEDENKQIILQITYDQADHKINIAITDNGGGIPEDALAKLFDPFFTTKEVGKGTGLGLSVSYGIIAAMGGTIRARNIHKGARFDITLPCAIEEEEKFSPLRLAEKMVNKNTPLPIIELTEDEDDDLDMNADGAKVLVVDDEIYAAEAMMEYLFDQGYQVNIAGDGEEALELYDMEAVDVVVTDMRMPRMDGYVLIQNLKKRNPSLPVIVVTGHTGMDDADQHDLNTLAFKILKKPVSLSYLSESIEEALQSVNENRFSTIED</sequence>
<dbReference type="GO" id="GO:0006355">
    <property type="term" value="P:regulation of DNA-templated transcription"/>
    <property type="evidence" value="ECO:0007669"/>
    <property type="project" value="InterPro"/>
</dbReference>
<dbReference type="NCBIfam" id="TIGR00229">
    <property type="entry name" value="sensory_box"/>
    <property type="match status" value="2"/>
</dbReference>
<dbReference type="SMART" id="SM00387">
    <property type="entry name" value="HATPase_c"/>
    <property type="match status" value="1"/>
</dbReference>
<dbReference type="SUPFAM" id="SSF55785">
    <property type="entry name" value="PYP-like sensor domain (PAS domain)"/>
    <property type="match status" value="2"/>
</dbReference>
<evidence type="ECO:0000256" key="7">
    <source>
        <dbReference type="ARBA" id="ARBA00022840"/>
    </source>
</evidence>
<dbReference type="InterPro" id="IPR036097">
    <property type="entry name" value="HisK_dim/P_sf"/>
</dbReference>
<dbReference type="EMBL" id="BMHV01000024">
    <property type="protein sequence ID" value="GGF72393.1"/>
    <property type="molecule type" value="Genomic_DNA"/>
</dbReference>
<evidence type="ECO:0000259" key="12">
    <source>
        <dbReference type="PROSITE" id="PS50109"/>
    </source>
</evidence>
<dbReference type="Pfam" id="PF00072">
    <property type="entry name" value="Response_reg"/>
    <property type="match status" value="1"/>
</dbReference>
<dbReference type="Gene3D" id="3.30.565.10">
    <property type="entry name" value="Histidine kinase-like ATPase, C-terminal domain"/>
    <property type="match status" value="1"/>
</dbReference>
<dbReference type="SUPFAM" id="SSF55781">
    <property type="entry name" value="GAF domain-like"/>
    <property type="match status" value="2"/>
</dbReference>
<dbReference type="InterPro" id="IPR005467">
    <property type="entry name" value="His_kinase_dom"/>
</dbReference>
<evidence type="ECO:0000313" key="16">
    <source>
        <dbReference type="Proteomes" id="UP000632498"/>
    </source>
</evidence>
<protein>
    <recommendedName>
        <fullName evidence="2">histidine kinase</fullName>
        <ecNumber evidence="2">2.7.13.3</ecNumber>
    </recommendedName>
</protein>
<keyword evidence="10" id="KW-0812">Transmembrane</keyword>
<dbReference type="InterPro" id="IPR003661">
    <property type="entry name" value="HisK_dim/P_dom"/>
</dbReference>
<dbReference type="InterPro" id="IPR011006">
    <property type="entry name" value="CheY-like_superfamily"/>
</dbReference>
<dbReference type="CDD" id="cd00130">
    <property type="entry name" value="PAS"/>
    <property type="match status" value="2"/>
</dbReference>
<dbReference type="SUPFAM" id="SSF52172">
    <property type="entry name" value="CheY-like"/>
    <property type="match status" value="1"/>
</dbReference>
<dbReference type="InterPro" id="IPR003594">
    <property type="entry name" value="HATPase_dom"/>
</dbReference>
<keyword evidence="4" id="KW-0808">Transferase</keyword>
<evidence type="ECO:0000256" key="2">
    <source>
        <dbReference type="ARBA" id="ARBA00012438"/>
    </source>
</evidence>
<evidence type="ECO:0000256" key="9">
    <source>
        <dbReference type="PROSITE-ProRule" id="PRU00169"/>
    </source>
</evidence>
<gene>
    <name evidence="15" type="ORF">GCM10011332_27960</name>
</gene>
<proteinExistence type="predicted"/>
<dbReference type="GO" id="GO:0005524">
    <property type="term" value="F:ATP binding"/>
    <property type="evidence" value="ECO:0007669"/>
    <property type="project" value="UniProtKB-KW"/>
</dbReference>
<feature type="signal peptide" evidence="11">
    <location>
        <begin position="1"/>
        <end position="22"/>
    </location>
</feature>
<dbReference type="SMART" id="SM00448">
    <property type="entry name" value="REC"/>
    <property type="match status" value="1"/>
</dbReference>
<evidence type="ECO:0000259" key="13">
    <source>
        <dbReference type="PROSITE" id="PS50110"/>
    </source>
</evidence>
<dbReference type="RefSeq" id="WP_188666366.1">
    <property type="nucleotide sequence ID" value="NZ_BMHV01000024.1"/>
</dbReference>
<keyword evidence="3 9" id="KW-0597">Phosphoprotein</keyword>
<dbReference type="InterPro" id="IPR001789">
    <property type="entry name" value="Sig_transdc_resp-reg_receiver"/>
</dbReference>
<dbReference type="Gene3D" id="3.40.50.2300">
    <property type="match status" value="1"/>
</dbReference>
<dbReference type="InterPro" id="IPR004358">
    <property type="entry name" value="Sig_transdc_His_kin-like_C"/>
</dbReference>
<feature type="chain" id="PRO_5037939683" description="histidine kinase" evidence="11">
    <location>
        <begin position="23"/>
        <end position="1201"/>
    </location>
</feature>
<dbReference type="SMART" id="SM00091">
    <property type="entry name" value="PAS"/>
    <property type="match status" value="3"/>
</dbReference>
<feature type="domain" description="Response regulatory" evidence="13">
    <location>
        <begin position="1073"/>
        <end position="1188"/>
    </location>
</feature>
<dbReference type="PROSITE" id="PS50112">
    <property type="entry name" value="PAS"/>
    <property type="match status" value="1"/>
</dbReference>
<keyword evidence="6" id="KW-0418">Kinase</keyword>
<dbReference type="InterPro" id="IPR035965">
    <property type="entry name" value="PAS-like_dom_sf"/>
</dbReference>
<dbReference type="SMART" id="SM00388">
    <property type="entry name" value="HisKA"/>
    <property type="match status" value="1"/>
</dbReference>
<dbReference type="AlphaFoldDB" id="A0A917C4Y3"/>
<dbReference type="Proteomes" id="UP000632498">
    <property type="component" value="Unassembled WGS sequence"/>
</dbReference>
<dbReference type="Gene3D" id="3.30.450.40">
    <property type="match status" value="2"/>
</dbReference>
<feature type="domain" description="Histidine kinase" evidence="12">
    <location>
        <begin position="805"/>
        <end position="1030"/>
    </location>
</feature>
<dbReference type="SMART" id="SM00065">
    <property type="entry name" value="GAF"/>
    <property type="match status" value="1"/>
</dbReference>
<dbReference type="Gene3D" id="3.30.450.20">
    <property type="entry name" value="PAS domain"/>
    <property type="match status" value="2"/>
</dbReference>
<evidence type="ECO:0000256" key="4">
    <source>
        <dbReference type="ARBA" id="ARBA00022679"/>
    </source>
</evidence>
<evidence type="ECO:0000259" key="14">
    <source>
        <dbReference type="PROSITE" id="PS50112"/>
    </source>
</evidence>
<keyword evidence="8" id="KW-0902">Two-component regulatory system</keyword>
<keyword evidence="10" id="KW-0472">Membrane</keyword>
<dbReference type="InterPro" id="IPR003018">
    <property type="entry name" value="GAF"/>
</dbReference>
<dbReference type="PROSITE" id="PS50110">
    <property type="entry name" value="RESPONSE_REGULATORY"/>
    <property type="match status" value="1"/>
</dbReference>
<evidence type="ECO:0000256" key="11">
    <source>
        <dbReference type="SAM" id="SignalP"/>
    </source>
</evidence>
<keyword evidence="5" id="KW-0547">Nucleotide-binding</keyword>
<dbReference type="PANTHER" id="PTHR43065">
    <property type="entry name" value="SENSOR HISTIDINE KINASE"/>
    <property type="match status" value="1"/>
</dbReference>
<dbReference type="SMART" id="SM00086">
    <property type="entry name" value="PAC"/>
    <property type="match status" value="2"/>
</dbReference>
<organism evidence="15 16">
    <name type="scientific">Terasakiella brassicae</name>
    <dbReference type="NCBI Taxonomy" id="1634917"/>
    <lineage>
        <taxon>Bacteria</taxon>
        <taxon>Pseudomonadati</taxon>
        <taxon>Pseudomonadota</taxon>
        <taxon>Alphaproteobacteria</taxon>
        <taxon>Rhodospirillales</taxon>
        <taxon>Terasakiellaceae</taxon>
        <taxon>Terasakiella</taxon>
    </lineage>
</organism>
<dbReference type="Pfam" id="PF01590">
    <property type="entry name" value="GAF"/>
    <property type="match status" value="1"/>
</dbReference>
<dbReference type="GO" id="GO:0000155">
    <property type="term" value="F:phosphorelay sensor kinase activity"/>
    <property type="evidence" value="ECO:0007669"/>
    <property type="project" value="InterPro"/>
</dbReference>
<keyword evidence="10" id="KW-1133">Transmembrane helix</keyword>
<evidence type="ECO:0000256" key="8">
    <source>
        <dbReference type="ARBA" id="ARBA00023012"/>
    </source>
</evidence>
<dbReference type="InterPro" id="IPR029016">
    <property type="entry name" value="GAF-like_dom_sf"/>
</dbReference>